<accession>A0ABD0JBB3</accession>
<gene>
    <name evidence="1" type="ORF">BaRGS_00036755</name>
</gene>
<evidence type="ECO:0000313" key="2">
    <source>
        <dbReference type="Proteomes" id="UP001519460"/>
    </source>
</evidence>
<dbReference type="AlphaFoldDB" id="A0ABD0JBB3"/>
<feature type="non-terminal residue" evidence="1">
    <location>
        <position position="59"/>
    </location>
</feature>
<comment type="caution">
    <text evidence="1">The sequence shown here is derived from an EMBL/GenBank/DDBJ whole genome shotgun (WGS) entry which is preliminary data.</text>
</comment>
<protein>
    <submittedName>
        <fullName evidence="1">Uncharacterized protein</fullName>
    </submittedName>
</protein>
<name>A0ABD0JBB3_9CAEN</name>
<dbReference type="Proteomes" id="UP001519460">
    <property type="component" value="Unassembled WGS sequence"/>
</dbReference>
<organism evidence="1 2">
    <name type="scientific">Batillaria attramentaria</name>
    <dbReference type="NCBI Taxonomy" id="370345"/>
    <lineage>
        <taxon>Eukaryota</taxon>
        <taxon>Metazoa</taxon>
        <taxon>Spiralia</taxon>
        <taxon>Lophotrochozoa</taxon>
        <taxon>Mollusca</taxon>
        <taxon>Gastropoda</taxon>
        <taxon>Caenogastropoda</taxon>
        <taxon>Sorbeoconcha</taxon>
        <taxon>Cerithioidea</taxon>
        <taxon>Batillariidae</taxon>
        <taxon>Batillaria</taxon>
    </lineage>
</organism>
<evidence type="ECO:0000313" key="1">
    <source>
        <dbReference type="EMBL" id="KAK7468011.1"/>
    </source>
</evidence>
<dbReference type="EMBL" id="JACVVK020000526">
    <property type="protein sequence ID" value="KAK7468011.1"/>
    <property type="molecule type" value="Genomic_DNA"/>
</dbReference>
<proteinExistence type="predicted"/>
<sequence length="59" mass="6447">MGSTAELPSRESQALLSVRKISYKMKAGRMSPLSRLKPFNVPSQPACGTVIQARKQTGR</sequence>
<reference evidence="1 2" key="1">
    <citation type="journal article" date="2023" name="Sci. Data">
        <title>Genome assembly of the Korean intertidal mud-creeper Batillaria attramentaria.</title>
        <authorList>
            <person name="Patra A.K."/>
            <person name="Ho P.T."/>
            <person name="Jun S."/>
            <person name="Lee S.J."/>
            <person name="Kim Y."/>
            <person name="Won Y.J."/>
        </authorList>
    </citation>
    <scope>NUCLEOTIDE SEQUENCE [LARGE SCALE GENOMIC DNA]</scope>
    <source>
        <strain evidence="1">Wonlab-2016</strain>
    </source>
</reference>
<keyword evidence="2" id="KW-1185">Reference proteome</keyword>